<feature type="non-terminal residue" evidence="5">
    <location>
        <position position="233"/>
    </location>
</feature>
<evidence type="ECO:0000259" key="4">
    <source>
        <dbReference type="Pfam" id="PF09167"/>
    </source>
</evidence>
<dbReference type="InterPro" id="IPR015250">
    <property type="entry name" value="MPT63-like"/>
</dbReference>
<feature type="chain" id="PRO_5039426679" description="MPT63-like domain-containing protein" evidence="3">
    <location>
        <begin position="29"/>
        <end position="233"/>
    </location>
</feature>
<dbReference type="InterPro" id="IPR029050">
    <property type="entry name" value="Immunoprotect_excell_Ig-like"/>
</dbReference>
<dbReference type="SUPFAM" id="SSF81982">
    <property type="entry name" value="Antigen MPT63/MPB63 (immunoprotective extracellular protein)"/>
    <property type="match status" value="1"/>
</dbReference>
<evidence type="ECO:0000256" key="2">
    <source>
        <dbReference type="SAM" id="MobiDB-lite"/>
    </source>
</evidence>
<feature type="region of interest" description="Disordered" evidence="2">
    <location>
        <begin position="159"/>
        <end position="233"/>
    </location>
</feature>
<comment type="caution">
    <text evidence="5">The sequence shown here is derived from an EMBL/GenBank/DDBJ whole genome shotgun (WGS) entry which is preliminary data.</text>
</comment>
<accession>A0A1E8Q2L5</accession>
<dbReference type="RefSeq" id="WP_070354262.1">
    <property type="nucleotide sequence ID" value="NZ_MCHX01000037.1"/>
</dbReference>
<evidence type="ECO:0000313" key="5">
    <source>
        <dbReference type="EMBL" id="OFJ52636.1"/>
    </source>
</evidence>
<keyword evidence="6" id="KW-1185">Reference proteome</keyword>
<evidence type="ECO:0000256" key="1">
    <source>
        <dbReference type="ARBA" id="ARBA00022729"/>
    </source>
</evidence>
<dbReference type="Gene3D" id="2.60.40.1240">
    <property type="match status" value="1"/>
</dbReference>
<gene>
    <name evidence="5" type="ORF">BEL07_16810</name>
</gene>
<reference evidence="5 6" key="1">
    <citation type="submission" date="2016-09" db="EMBL/GenBank/DDBJ databases">
        <title>genome sequence of Mycobacterium sp. 739 SCH.</title>
        <authorList>
            <person name="Greninger A.L."/>
            <person name="Qin X."/>
            <person name="Jerome K."/>
            <person name="Vora S."/>
            <person name="Quinn K."/>
        </authorList>
    </citation>
    <scope>NUCLEOTIDE SEQUENCE [LARGE SCALE GENOMIC DNA]</scope>
    <source>
        <strain evidence="5 6">SCH</strain>
    </source>
</reference>
<feature type="signal peptide" evidence="3">
    <location>
        <begin position="1"/>
        <end position="28"/>
    </location>
</feature>
<sequence>MKTINARTTVTRLAAAAMAAGAIAVAGAGIAAAEDATTQPIGSQGKLVDGNVVQGWTVSGLKQSSDTIPYPVAGTLWEVTATDEAIQGGVTPIVSNFNARAADGETYRALFGVATPQGVNPSTLQQGQTTSGKIYFDVTGAQPDSVVYNAGGTDLLVWTPAPPPRSSGTGSSSSYPSSRGGQTSAAPASTPAASATDAEVPPAAPAAVPAGTPSATEGAPLPASTNRVPGAPL</sequence>
<dbReference type="EMBL" id="MCHX01000037">
    <property type="protein sequence ID" value="OFJ52636.1"/>
    <property type="molecule type" value="Genomic_DNA"/>
</dbReference>
<dbReference type="AlphaFoldDB" id="A0A1E8Q2L5"/>
<dbReference type="Proteomes" id="UP000178953">
    <property type="component" value="Unassembled WGS sequence"/>
</dbReference>
<feature type="domain" description="MPT63-like" evidence="4">
    <location>
        <begin position="37"/>
        <end position="158"/>
    </location>
</feature>
<feature type="compositionally biased region" description="Low complexity" evidence="2">
    <location>
        <begin position="166"/>
        <end position="216"/>
    </location>
</feature>
<keyword evidence="1 3" id="KW-0732">Signal</keyword>
<evidence type="ECO:0000313" key="6">
    <source>
        <dbReference type="Proteomes" id="UP000178953"/>
    </source>
</evidence>
<protein>
    <recommendedName>
        <fullName evidence="4">MPT63-like domain-containing protein</fullName>
    </recommendedName>
</protein>
<organism evidence="5 6">
    <name type="scientific">Mycolicibacterium grossiae</name>
    <dbReference type="NCBI Taxonomy" id="1552759"/>
    <lineage>
        <taxon>Bacteria</taxon>
        <taxon>Bacillati</taxon>
        <taxon>Actinomycetota</taxon>
        <taxon>Actinomycetes</taxon>
        <taxon>Mycobacteriales</taxon>
        <taxon>Mycobacteriaceae</taxon>
        <taxon>Mycolicibacterium</taxon>
    </lineage>
</organism>
<name>A0A1E8Q2L5_9MYCO</name>
<evidence type="ECO:0000256" key="3">
    <source>
        <dbReference type="SAM" id="SignalP"/>
    </source>
</evidence>
<dbReference type="GO" id="GO:0005615">
    <property type="term" value="C:extracellular space"/>
    <property type="evidence" value="ECO:0007669"/>
    <property type="project" value="InterPro"/>
</dbReference>
<proteinExistence type="predicted"/>
<dbReference type="Pfam" id="PF09167">
    <property type="entry name" value="DUF1942"/>
    <property type="match status" value="1"/>
</dbReference>